<dbReference type="GO" id="GO:0008713">
    <property type="term" value="F:ADP-heptose-lipopolysaccharide heptosyltransferase activity"/>
    <property type="evidence" value="ECO:0007669"/>
    <property type="project" value="TreeGrafter"/>
</dbReference>
<dbReference type="Gene3D" id="3.40.50.2000">
    <property type="entry name" value="Glycogen Phosphorylase B"/>
    <property type="match status" value="2"/>
</dbReference>
<accession>A0A3B1CWH0</accession>
<proteinExistence type="predicted"/>
<sequence length="355" mass="39917">MGELSKNAEKCAKNVLWGILGFLFARKQSPKLPLDLENVKSVLVVRPDRLGDVVLSMPVYESIKLSIPGARLTVLVDKSNTGLLADNPNIDDVFAWNPKQPLQTLRALRRKRFDLTFTLNKTFSATASLLTLVSGAKCRVGYKQTQNAWMHDVLVDIDPEPRHEIENNLELLKAVGLRKIAQNPKLYFNENEKEKITALLDDKNRHPDRPLVLIKPGTRVPEWGWRLEKFQAVTDHLLKTKTAEVFLISGPGEEAMTDRFIRAMEKPPVRLPPLSIKELALLIQKSDLLFCNHTGIMHLASAVQTPVLAIFKHGEIARWGPYNTASIILEERGSDSLSPETAIESIDKLLKRDTS</sequence>
<protein>
    <recommendedName>
        <fullName evidence="4">ADP-heptose--lipooligosaccharide heptosyltransferase II</fullName>
    </recommendedName>
</protein>
<evidence type="ECO:0000256" key="1">
    <source>
        <dbReference type="ARBA" id="ARBA00022676"/>
    </source>
</evidence>
<dbReference type="CDD" id="cd03789">
    <property type="entry name" value="GT9_LPS_heptosyltransferase"/>
    <property type="match status" value="1"/>
</dbReference>
<dbReference type="SUPFAM" id="SSF53756">
    <property type="entry name" value="UDP-Glycosyltransferase/glycogen phosphorylase"/>
    <property type="match status" value="1"/>
</dbReference>
<dbReference type="Pfam" id="PF01075">
    <property type="entry name" value="Glyco_transf_9"/>
    <property type="match status" value="1"/>
</dbReference>
<evidence type="ECO:0008006" key="4">
    <source>
        <dbReference type="Google" id="ProtNLM"/>
    </source>
</evidence>
<dbReference type="PANTHER" id="PTHR30160">
    <property type="entry name" value="TETRAACYLDISACCHARIDE 4'-KINASE-RELATED"/>
    <property type="match status" value="1"/>
</dbReference>
<dbReference type="GO" id="GO:0009244">
    <property type="term" value="P:lipopolysaccharide core region biosynthetic process"/>
    <property type="evidence" value="ECO:0007669"/>
    <property type="project" value="TreeGrafter"/>
</dbReference>
<keyword evidence="2" id="KW-0808">Transferase</keyword>
<dbReference type="AlphaFoldDB" id="A0A3B1CWH0"/>
<evidence type="ECO:0000256" key="2">
    <source>
        <dbReference type="ARBA" id="ARBA00022679"/>
    </source>
</evidence>
<gene>
    <name evidence="3" type="ORF">MNBD_NITROSPINAE05-46</name>
</gene>
<organism evidence="3">
    <name type="scientific">hydrothermal vent metagenome</name>
    <dbReference type="NCBI Taxonomy" id="652676"/>
    <lineage>
        <taxon>unclassified sequences</taxon>
        <taxon>metagenomes</taxon>
        <taxon>ecological metagenomes</taxon>
    </lineage>
</organism>
<reference evidence="3" key="1">
    <citation type="submission" date="2018-06" db="EMBL/GenBank/DDBJ databases">
        <authorList>
            <person name="Zhirakovskaya E."/>
        </authorList>
    </citation>
    <scope>NUCLEOTIDE SEQUENCE</scope>
</reference>
<dbReference type="InterPro" id="IPR002201">
    <property type="entry name" value="Glyco_trans_9"/>
</dbReference>
<dbReference type="GO" id="GO:0005829">
    <property type="term" value="C:cytosol"/>
    <property type="evidence" value="ECO:0007669"/>
    <property type="project" value="TreeGrafter"/>
</dbReference>
<dbReference type="InterPro" id="IPR051199">
    <property type="entry name" value="LPS_LOS_Heptosyltrfase"/>
</dbReference>
<keyword evidence="1" id="KW-0328">Glycosyltransferase</keyword>
<dbReference type="EMBL" id="UOGG01000013">
    <property type="protein sequence ID" value="VAX27020.1"/>
    <property type="molecule type" value="Genomic_DNA"/>
</dbReference>
<name>A0A3B1CWH0_9ZZZZ</name>
<evidence type="ECO:0000313" key="3">
    <source>
        <dbReference type="EMBL" id="VAX27020.1"/>
    </source>
</evidence>